<reference evidence="2" key="1">
    <citation type="submission" date="2021-03" db="EMBL/GenBank/DDBJ databases">
        <title>Antimicrobial resistance genes in bacteria isolated from Japanese honey, and their potential for conferring macrolide and lincosamide resistance in the American foulbrood pathogen Paenibacillus larvae.</title>
        <authorList>
            <person name="Okamoto M."/>
            <person name="Kumagai M."/>
            <person name="Kanamori H."/>
            <person name="Takamatsu D."/>
        </authorList>
    </citation>
    <scope>NUCLEOTIDE SEQUENCE</scope>
    <source>
        <strain evidence="2">J43TS3</strain>
    </source>
</reference>
<comment type="caution">
    <text evidence="2">The sequence shown here is derived from an EMBL/GenBank/DDBJ whole genome shotgun (WGS) entry which is preliminary data.</text>
</comment>
<accession>A0A919X5N8</accession>
<dbReference type="AlphaFoldDB" id="A0A919X5N8"/>
<feature type="transmembrane region" description="Helical" evidence="1">
    <location>
        <begin position="33"/>
        <end position="57"/>
    </location>
</feature>
<protein>
    <submittedName>
        <fullName evidence="2">Uncharacterized protein</fullName>
    </submittedName>
</protein>
<organism evidence="2 3">
    <name type="scientific">Ornithinibacillus bavariensis</name>
    <dbReference type="NCBI Taxonomy" id="545502"/>
    <lineage>
        <taxon>Bacteria</taxon>
        <taxon>Bacillati</taxon>
        <taxon>Bacillota</taxon>
        <taxon>Bacilli</taxon>
        <taxon>Bacillales</taxon>
        <taxon>Bacillaceae</taxon>
        <taxon>Ornithinibacillus</taxon>
    </lineage>
</organism>
<evidence type="ECO:0000256" key="1">
    <source>
        <dbReference type="SAM" id="Phobius"/>
    </source>
</evidence>
<name>A0A919X5N8_9BACI</name>
<evidence type="ECO:0000313" key="2">
    <source>
        <dbReference type="EMBL" id="GIO26372.1"/>
    </source>
</evidence>
<dbReference type="Proteomes" id="UP000676917">
    <property type="component" value="Unassembled WGS sequence"/>
</dbReference>
<sequence>MVGFITVVVTILYQVLLENGEVSNGFYNTISSIWSAATLMFIFMNFIFILVSLLIFFGNSEGNEVNSNEDVYELPLENSPFK</sequence>
<keyword evidence="1" id="KW-0472">Membrane</keyword>
<keyword evidence="1" id="KW-1133">Transmembrane helix</keyword>
<gene>
    <name evidence="2" type="ORF">J43TS3_09830</name>
</gene>
<keyword evidence="1" id="KW-0812">Transmembrane</keyword>
<evidence type="ECO:0000313" key="3">
    <source>
        <dbReference type="Proteomes" id="UP000676917"/>
    </source>
</evidence>
<dbReference type="EMBL" id="BORP01000001">
    <property type="protein sequence ID" value="GIO26372.1"/>
    <property type="molecule type" value="Genomic_DNA"/>
</dbReference>
<proteinExistence type="predicted"/>
<keyword evidence="3" id="KW-1185">Reference proteome</keyword>